<dbReference type="Pfam" id="PF05711">
    <property type="entry name" value="TylF"/>
    <property type="match status" value="1"/>
</dbReference>
<dbReference type="SUPFAM" id="SSF53335">
    <property type="entry name" value="S-adenosyl-L-methionine-dependent methyltransferases"/>
    <property type="match status" value="1"/>
</dbReference>
<dbReference type="RefSeq" id="WP_191945410.1">
    <property type="nucleotide sequence ID" value="NZ_JACYNP010000010.1"/>
</dbReference>
<reference evidence="1 2" key="1">
    <citation type="journal article" date="2020" name="FEMS Microbiol. Ecol.">
        <title>Temporal dynamics of bacterial communities during seed development and maturation.</title>
        <authorList>
            <person name="Chesneau G."/>
            <person name="Torres-Cortes G."/>
            <person name="Briand M."/>
            <person name="Darrasse A."/>
            <person name="Preveaux A."/>
            <person name="Marais C."/>
            <person name="Jacques M.A."/>
            <person name="Shade A."/>
            <person name="Barret M."/>
        </authorList>
    </citation>
    <scope>NUCLEOTIDE SEQUENCE [LARGE SCALE GENOMIC DNA]</scope>
    <source>
        <strain evidence="1 2">CFBP13723</strain>
    </source>
</reference>
<dbReference type="EMBL" id="JACYNP010000010">
    <property type="protein sequence ID" value="MBD8123531.1"/>
    <property type="molecule type" value="Genomic_DNA"/>
</dbReference>
<comment type="caution">
    <text evidence="1">The sequence shown here is derived from an EMBL/GenBank/DDBJ whole genome shotgun (WGS) entry which is preliminary data.</text>
</comment>
<dbReference type="GO" id="GO:0032259">
    <property type="term" value="P:methylation"/>
    <property type="evidence" value="ECO:0007669"/>
    <property type="project" value="UniProtKB-KW"/>
</dbReference>
<protein>
    <submittedName>
        <fullName evidence="1">Class I SAM-dependent methyltransferase</fullName>
    </submittedName>
</protein>
<sequence length="249" mass="28396">MKSFKFDKLRRYLLRTLRDTEVKPLAPQHPHSVLISRATYSPWYGDQAFMTAYETVKHSTLVDIYRCYELWTLVRQLEHVPGEAIEVGVWKGGTGGLIASMLKRFSLPKKIFLCDTFQGVVKAGEKDTVYKGGEHADTSREAVMDLMSRLDVTQHVEILPGIFPEESAHPVEHNRFAFCHIDVDTYLSAKDVFEWVSPRLSVHGVVVFDDYGTWGCEGVAELVQEIAKNPDFFLFQNLNGHAVFIKLRT</sequence>
<accession>A0ABR9ACN9</accession>
<gene>
    <name evidence="1" type="ORF">IFT62_20195</name>
</gene>
<dbReference type="Gene3D" id="3.40.50.150">
    <property type="entry name" value="Vaccinia Virus protein VP39"/>
    <property type="match status" value="1"/>
</dbReference>
<dbReference type="InterPro" id="IPR029063">
    <property type="entry name" value="SAM-dependent_MTases_sf"/>
</dbReference>
<organism evidence="1 2">
    <name type="scientific">Pseudomonas lutea</name>
    <dbReference type="NCBI Taxonomy" id="243924"/>
    <lineage>
        <taxon>Bacteria</taxon>
        <taxon>Pseudomonadati</taxon>
        <taxon>Pseudomonadota</taxon>
        <taxon>Gammaproteobacteria</taxon>
        <taxon>Pseudomonadales</taxon>
        <taxon>Pseudomonadaceae</taxon>
        <taxon>Pseudomonas</taxon>
    </lineage>
</organism>
<name>A0ABR9ACN9_9PSED</name>
<keyword evidence="2" id="KW-1185">Reference proteome</keyword>
<evidence type="ECO:0000313" key="2">
    <source>
        <dbReference type="Proteomes" id="UP000625247"/>
    </source>
</evidence>
<evidence type="ECO:0000313" key="1">
    <source>
        <dbReference type="EMBL" id="MBD8123531.1"/>
    </source>
</evidence>
<dbReference type="PANTHER" id="PTHR40036:SF1">
    <property type="entry name" value="MACROCIN O-METHYLTRANSFERASE"/>
    <property type="match status" value="1"/>
</dbReference>
<keyword evidence="1" id="KW-0489">Methyltransferase</keyword>
<dbReference type="GO" id="GO:0008168">
    <property type="term" value="F:methyltransferase activity"/>
    <property type="evidence" value="ECO:0007669"/>
    <property type="project" value="UniProtKB-KW"/>
</dbReference>
<dbReference type="PANTHER" id="PTHR40036">
    <property type="entry name" value="MACROCIN O-METHYLTRANSFERASE"/>
    <property type="match status" value="1"/>
</dbReference>
<keyword evidence="1" id="KW-0808">Transferase</keyword>
<dbReference type="InterPro" id="IPR008884">
    <property type="entry name" value="TylF_MeTrfase"/>
</dbReference>
<proteinExistence type="predicted"/>
<dbReference type="Proteomes" id="UP000625247">
    <property type="component" value="Unassembled WGS sequence"/>
</dbReference>